<sequence length="718" mass="79099">MSNWWRMRLSPSRGGEDEQEEGPARARAKGQITRLPGGNNAVGAFCLSLVAFTIQTEAAQYVQQTLGYRKPFLSLYVGHSGFILLFPMHLAYLRLTHPEIPLSHWLHLIAQNLHWQVSTPTNAVPLPASDRIRRRISSLSLRLSQTRDDDTLQQRLEQEEEQQRFSSRHRSNSTPPPFSSWIEERVGFNLWKLLRLLAVLTFGLTVPALSWYSAVPLTTMADITTIYNTYAVWALVFSIWFLGESWERRKVFSVLLACGGVILVAYGGAEHRRRPREKDPVYGKPGQGDDPVANATMAAAGMAARSALTHLAERKEDDQSGQNPVLGDLLAFIGAVTMAAYEMAFKVVGTLPDEQGQNERYSAVSRDRTARAQSYAGYNRAGLTTEEQGLLGEEEEQGGEGDQKKSGEEEEENGEPQHILGDDDEDDQARARSTERTAIWNDSDISRNGSPSSYQAIGPQAKPGDEDPFDAGDLGRTLTDAVPTKTDSKRKSVKINEGEDAPRVTEEEVSEDASEEESVVEDADIEEIQKGSTRLHRTKSASTVGRSSLRNVFDVDEEEDEQGDQDQLAGARPRSVRVGSSMSVASTMHQRWMPPPLPFGLHAIIITSGIGLVTFSTLWIGIPIAHALSLETFELPHNFRTVLAIFLVVFMGVIFNGCFSILLSLWGPVLASVSCLLTTVLVFFADLALGNEFHWISLLGCISIAAGFGVLVSGGNMH</sequence>
<dbReference type="InterPro" id="IPR000620">
    <property type="entry name" value="EamA_dom"/>
</dbReference>
<feature type="region of interest" description="Disordered" evidence="1">
    <location>
        <begin position="375"/>
        <end position="521"/>
    </location>
</feature>
<dbReference type="AlphaFoldDB" id="A0A316YVS0"/>
<keyword evidence="2" id="KW-0472">Membrane</keyword>
<keyword evidence="2" id="KW-1133">Transmembrane helix</keyword>
<feature type="transmembrane region" description="Helical" evidence="2">
    <location>
        <begin position="226"/>
        <end position="243"/>
    </location>
</feature>
<feature type="transmembrane region" description="Helical" evidence="2">
    <location>
        <begin position="642"/>
        <end position="662"/>
    </location>
</feature>
<feature type="domain" description="EamA" evidence="3">
    <location>
        <begin position="180"/>
        <end position="265"/>
    </location>
</feature>
<dbReference type="STRING" id="215250.A0A316YVS0"/>
<dbReference type="InParanoid" id="A0A316YVS0"/>
<evidence type="ECO:0000256" key="2">
    <source>
        <dbReference type="SAM" id="Phobius"/>
    </source>
</evidence>
<name>A0A316YVS0_9BASI</name>
<dbReference type="OrthoDB" id="10062838at2759"/>
<dbReference type="Pfam" id="PF00892">
    <property type="entry name" value="EamA"/>
    <property type="match status" value="1"/>
</dbReference>
<keyword evidence="5" id="KW-1185">Reference proteome</keyword>
<dbReference type="Proteomes" id="UP000245768">
    <property type="component" value="Unassembled WGS sequence"/>
</dbReference>
<accession>A0A316YVS0</accession>
<dbReference type="RefSeq" id="XP_025380567.1">
    <property type="nucleotide sequence ID" value="XM_025519086.1"/>
</dbReference>
<evidence type="ECO:0000313" key="4">
    <source>
        <dbReference type="EMBL" id="PWN93369.1"/>
    </source>
</evidence>
<feature type="transmembrane region" description="Helical" evidence="2">
    <location>
        <begin position="695"/>
        <end position="714"/>
    </location>
</feature>
<feature type="compositionally biased region" description="Polar residues" evidence="1">
    <location>
        <begin position="446"/>
        <end position="455"/>
    </location>
</feature>
<organism evidence="4 5">
    <name type="scientific">Acaromyces ingoldii</name>
    <dbReference type="NCBI Taxonomy" id="215250"/>
    <lineage>
        <taxon>Eukaryota</taxon>
        <taxon>Fungi</taxon>
        <taxon>Dikarya</taxon>
        <taxon>Basidiomycota</taxon>
        <taxon>Ustilaginomycotina</taxon>
        <taxon>Exobasidiomycetes</taxon>
        <taxon>Exobasidiales</taxon>
        <taxon>Cryptobasidiaceae</taxon>
        <taxon>Acaromyces</taxon>
    </lineage>
</organism>
<feature type="compositionally biased region" description="Low complexity" evidence="1">
    <location>
        <begin position="382"/>
        <end position="391"/>
    </location>
</feature>
<protein>
    <recommendedName>
        <fullName evidence="3">EamA domain-containing protein</fullName>
    </recommendedName>
</protein>
<dbReference type="GO" id="GO:0016020">
    <property type="term" value="C:membrane"/>
    <property type="evidence" value="ECO:0007669"/>
    <property type="project" value="InterPro"/>
</dbReference>
<dbReference type="InterPro" id="IPR037185">
    <property type="entry name" value="EmrE-like"/>
</dbReference>
<feature type="transmembrane region" description="Helical" evidence="2">
    <location>
        <begin position="249"/>
        <end position="269"/>
    </location>
</feature>
<feature type="transmembrane region" description="Helical" evidence="2">
    <location>
        <begin position="73"/>
        <end position="93"/>
    </location>
</feature>
<feature type="region of interest" description="Disordered" evidence="1">
    <location>
        <begin position="155"/>
        <end position="177"/>
    </location>
</feature>
<feature type="compositionally biased region" description="Acidic residues" evidence="1">
    <location>
        <begin position="507"/>
        <end position="521"/>
    </location>
</feature>
<feature type="region of interest" description="Disordered" evidence="1">
    <location>
        <begin position="1"/>
        <end position="28"/>
    </location>
</feature>
<dbReference type="PANTHER" id="PTHR19346">
    <property type="entry name" value="SUGAR PHOSPHATE TRANSPORTER DOMAIN-CONTAINING PROTEIN"/>
    <property type="match status" value="1"/>
</dbReference>
<evidence type="ECO:0000313" key="5">
    <source>
        <dbReference type="Proteomes" id="UP000245768"/>
    </source>
</evidence>
<reference evidence="4 5" key="1">
    <citation type="journal article" date="2018" name="Mol. Biol. Evol.">
        <title>Broad Genomic Sampling Reveals a Smut Pathogenic Ancestry of the Fungal Clade Ustilaginomycotina.</title>
        <authorList>
            <person name="Kijpornyongpan T."/>
            <person name="Mondo S.J."/>
            <person name="Barry K."/>
            <person name="Sandor L."/>
            <person name="Lee J."/>
            <person name="Lipzen A."/>
            <person name="Pangilinan J."/>
            <person name="LaButti K."/>
            <person name="Hainaut M."/>
            <person name="Henrissat B."/>
            <person name="Grigoriev I.V."/>
            <person name="Spatafora J.W."/>
            <person name="Aime M.C."/>
        </authorList>
    </citation>
    <scope>NUCLEOTIDE SEQUENCE [LARGE SCALE GENOMIC DNA]</scope>
    <source>
        <strain evidence="4 5">MCA 4198</strain>
    </source>
</reference>
<feature type="transmembrane region" description="Helical" evidence="2">
    <location>
        <begin position="193"/>
        <end position="214"/>
    </location>
</feature>
<dbReference type="GeneID" id="37041002"/>
<dbReference type="InterPro" id="IPR026505">
    <property type="entry name" value="Solute_c_fam_35_mem_F3/F4"/>
</dbReference>
<feature type="transmembrane region" description="Helical" evidence="2">
    <location>
        <begin position="599"/>
        <end position="622"/>
    </location>
</feature>
<dbReference type="EMBL" id="KZ819634">
    <property type="protein sequence ID" value="PWN93369.1"/>
    <property type="molecule type" value="Genomic_DNA"/>
</dbReference>
<feature type="compositionally biased region" description="Basic and acidic residues" evidence="1">
    <location>
        <begin position="486"/>
        <end position="506"/>
    </location>
</feature>
<feature type="region of interest" description="Disordered" evidence="1">
    <location>
        <begin position="550"/>
        <end position="575"/>
    </location>
</feature>
<feature type="compositionally biased region" description="Acidic residues" evidence="1">
    <location>
        <begin position="554"/>
        <end position="564"/>
    </location>
</feature>
<dbReference type="PANTHER" id="PTHR19346:SF4">
    <property type="entry name" value="SUGAR PHOSPHATE TRANSPORTER DOMAIN-CONTAINING PROTEIN"/>
    <property type="match status" value="1"/>
</dbReference>
<keyword evidence="2" id="KW-0812">Transmembrane</keyword>
<gene>
    <name evidence="4" type="ORF">FA10DRAFT_236822</name>
</gene>
<evidence type="ECO:0000259" key="3">
    <source>
        <dbReference type="Pfam" id="PF00892"/>
    </source>
</evidence>
<evidence type="ECO:0000256" key="1">
    <source>
        <dbReference type="SAM" id="MobiDB-lite"/>
    </source>
</evidence>
<feature type="transmembrane region" description="Helical" evidence="2">
    <location>
        <begin position="669"/>
        <end position="689"/>
    </location>
</feature>
<proteinExistence type="predicted"/>
<dbReference type="SUPFAM" id="SSF103481">
    <property type="entry name" value="Multidrug resistance efflux transporter EmrE"/>
    <property type="match status" value="1"/>
</dbReference>